<dbReference type="Proteomes" id="UP000187485">
    <property type="component" value="Unassembled WGS sequence"/>
</dbReference>
<keyword evidence="1" id="KW-1133">Transmembrane helix</keyword>
<name>A0A1L8CVW6_9THEO</name>
<keyword evidence="3" id="KW-1185">Reference proteome</keyword>
<keyword evidence="1" id="KW-0812">Transmembrane</keyword>
<dbReference type="RefSeq" id="WP_075859489.1">
    <property type="nucleotide sequence ID" value="NZ_BDJK01000025.1"/>
</dbReference>
<evidence type="ECO:0000256" key="1">
    <source>
        <dbReference type="SAM" id="Phobius"/>
    </source>
</evidence>
<dbReference type="STRING" id="870242.cpu_15470"/>
<dbReference type="OrthoDB" id="1729692at2"/>
<reference evidence="3" key="1">
    <citation type="submission" date="2016-12" db="EMBL/GenBank/DDBJ databases">
        <title>Draft Genome Sequences od Carboxydothermus pertinax and islandicus, Hydrogenogenic Carboxydotrophic Bacteria.</title>
        <authorList>
            <person name="Fukuyama Y."/>
            <person name="Ohmae K."/>
            <person name="Yoneda Y."/>
            <person name="Yoshida T."/>
            <person name="Sako Y."/>
        </authorList>
    </citation>
    <scope>NUCLEOTIDE SEQUENCE [LARGE SCALE GENOMIC DNA]</scope>
    <source>
        <strain evidence="3">Ug1</strain>
    </source>
</reference>
<dbReference type="EMBL" id="BDJK01000025">
    <property type="protein sequence ID" value="GAV23037.1"/>
    <property type="molecule type" value="Genomic_DNA"/>
</dbReference>
<dbReference type="AlphaFoldDB" id="A0A1L8CVW6"/>
<sequence>MTLFLLTVVIIGVLSSLFGLNYIKTFGEGYSVELLTIFTNNFLPFPKEKITFVFPMFIIYIAPKLFALFGLGDFFYKDFRICSVYVFTRKDNRVNWFMNKLFKMLEYLLLYYAGITAVVVMVGLVNNLPILSVEHLLMIFAATVVLNVMATLVFVLLTNILSLYIGAEMSLALTLLIYAFLHLPAFVKLNSQLQNLLKKLDPVLQPVLPWHDDSFLQKYLKLLDMPALSGFSVWWSLLILGVYLVLVILAGIRVIKTVEITDKI</sequence>
<keyword evidence="1" id="KW-0472">Membrane</keyword>
<feature type="transmembrane region" description="Helical" evidence="1">
    <location>
        <begin position="136"/>
        <end position="157"/>
    </location>
</feature>
<feature type="transmembrane region" description="Helical" evidence="1">
    <location>
        <begin position="169"/>
        <end position="187"/>
    </location>
</feature>
<feature type="transmembrane region" description="Helical" evidence="1">
    <location>
        <begin position="50"/>
        <end position="71"/>
    </location>
</feature>
<organism evidence="2 3">
    <name type="scientific">Carboxydothermus pertinax</name>
    <dbReference type="NCBI Taxonomy" id="870242"/>
    <lineage>
        <taxon>Bacteria</taxon>
        <taxon>Bacillati</taxon>
        <taxon>Bacillota</taxon>
        <taxon>Clostridia</taxon>
        <taxon>Thermoanaerobacterales</taxon>
        <taxon>Thermoanaerobacteraceae</taxon>
        <taxon>Carboxydothermus</taxon>
    </lineage>
</organism>
<evidence type="ECO:0000313" key="2">
    <source>
        <dbReference type="EMBL" id="GAV23037.1"/>
    </source>
</evidence>
<protein>
    <submittedName>
        <fullName evidence="2">Uncharacterized protein</fullName>
    </submittedName>
</protein>
<comment type="caution">
    <text evidence="2">The sequence shown here is derived from an EMBL/GenBank/DDBJ whole genome shotgun (WGS) entry which is preliminary data.</text>
</comment>
<feature type="transmembrane region" description="Helical" evidence="1">
    <location>
        <begin position="233"/>
        <end position="255"/>
    </location>
</feature>
<feature type="transmembrane region" description="Helical" evidence="1">
    <location>
        <begin position="108"/>
        <end position="130"/>
    </location>
</feature>
<gene>
    <name evidence="2" type="ORF">cpu_15470</name>
</gene>
<evidence type="ECO:0000313" key="3">
    <source>
        <dbReference type="Proteomes" id="UP000187485"/>
    </source>
</evidence>
<accession>A0A1L8CVW6</accession>
<proteinExistence type="predicted"/>